<evidence type="ECO:0000313" key="3">
    <source>
        <dbReference type="Proteomes" id="UP000249396"/>
    </source>
</evidence>
<dbReference type="SMART" id="SM00507">
    <property type="entry name" value="HNHc"/>
    <property type="match status" value="1"/>
</dbReference>
<dbReference type="Pfam" id="PF14279">
    <property type="entry name" value="HNH_5"/>
    <property type="match status" value="1"/>
</dbReference>
<protein>
    <submittedName>
        <fullName evidence="2">HNH endonuclease</fullName>
    </submittedName>
</protein>
<dbReference type="AlphaFoldDB" id="A0A2W4RIV0"/>
<dbReference type="PANTHER" id="PTHR33877:SF1">
    <property type="entry name" value="TYPE IV METHYL-DIRECTED RESTRICTION ENZYME ECOKMCRA"/>
    <property type="match status" value="1"/>
</dbReference>
<dbReference type="Pfam" id="PF14239">
    <property type="entry name" value="RRXRR"/>
    <property type="match status" value="1"/>
</dbReference>
<evidence type="ECO:0000259" key="1">
    <source>
        <dbReference type="SMART" id="SM00507"/>
    </source>
</evidence>
<proteinExistence type="predicted"/>
<dbReference type="InterPro" id="IPR029471">
    <property type="entry name" value="HNH_5"/>
</dbReference>
<dbReference type="Proteomes" id="UP000249396">
    <property type="component" value="Unassembled WGS sequence"/>
</dbReference>
<dbReference type="InterPro" id="IPR003615">
    <property type="entry name" value="HNH_nuc"/>
</dbReference>
<sequence length="435" mass="47744">MNRVFVLGSTKKPLMPCHPARARELLRKGKAAVFRMEPFTIILSGREDGEVQDIEFKASPGGKATGIALVGLFRSGARLLFGAEIAHRGAAVRASLDSRRSLRHGRRGRKTRYRQPRPNFAKRSRRANCGGKWLPPSIKSRVDNAAVWSARLARLAPVACAHVETVRFDTQKLQNPEISGIEYQQGTLAGYEVREYLLEKFKRTCAYCGKQGIPLQIEHIQPIALGGTGRVSNLAIACRPCNEKKAAQPVAQFLADRPDVLKKIKAQAKAPLRDVAALNAARFALGNEIGASGLDTRRWSHGRTKLNRTAQGYAWGKWADAACVGESGAAVYIPANFRPLSIKATGRGTRQVVRTDKYGFPRGAAGQCKRVQGFQTGDLVRLVQPKGKYAGTHVGRLAGIRADGRFDIRADGQKITSGHQNFSLIQRGDGYEYRH</sequence>
<dbReference type="PANTHER" id="PTHR33877">
    <property type="entry name" value="SLL1193 PROTEIN"/>
    <property type="match status" value="1"/>
</dbReference>
<dbReference type="NCBIfam" id="NF040563">
    <property type="entry name" value="guided_IscB"/>
    <property type="match status" value="1"/>
</dbReference>
<dbReference type="InterPro" id="IPR047693">
    <property type="entry name" value="RNA-guided_IscB-like"/>
</dbReference>
<dbReference type="Gene3D" id="1.10.30.50">
    <property type="match status" value="1"/>
</dbReference>
<keyword evidence="2" id="KW-0540">Nuclease</keyword>
<reference evidence="2 3" key="1">
    <citation type="journal article" date="2018" name="Aquat. Microb. Ecol.">
        <title>Gammaproteobacterial methanotrophs dominate.</title>
        <authorList>
            <person name="Rissanen A.J."/>
            <person name="Saarenheimo J."/>
            <person name="Tiirola M."/>
            <person name="Peura S."/>
            <person name="Aalto S.L."/>
            <person name="Karvinen A."/>
            <person name="Nykanen H."/>
        </authorList>
    </citation>
    <scope>NUCLEOTIDE SEQUENCE [LARGE SCALE GENOMIC DNA]</scope>
    <source>
        <strain evidence="2">AMbin10</strain>
    </source>
</reference>
<name>A0A2W4RIV0_9GAMM</name>
<dbReference type="InterPro" id="IPR052892">
    <property type="entry name" value="NA-targeting_endonuclease"/>
</dbReference>
<feature type="domain" description="HNH nuclease" evidence="1">
    <location>
        <begin position="192"/>
        <end position="243"/>
    </location>
</feature>
<dbReference type="EMBL" id="QJPH01000177">
    <property type="protein sequence ID" value="PZN83752.1"/>
    <property type="molecule type" value="Genomic_DNA"/>
</dbReference>
<keyword evidence="2" id="KW-0255">Endonuclease</keyword>
<organism evidence="2 3">
    <name type="scientific">Candidatus Methylumidiphilus alinenensis</name>
    <dbReference type="NCBI Taxonomy" id="2202197"/>
    <lineage>
        <taxon>Bacteria</taxon>
        <taxon>Pseudomonadati</taxon>
        <taxon>Pseudomonadota</taxon>
        <taxon>Gammaproteobacteria</taxon>
        <taxon>Methylococcales</taxon>
        <taxon>Candidatus Methylumidiphilus</taxon>
    </lineage>
</organism>
<comment type="caution">
    <text evidence="2">The sequence shown here is derived from an EMBL/GenBank/DDBJ whole genome shotgun (WGS) entry which is preliminary data.</text>
</comment>
<evidence type="ECO:0000313" key="2">
    <source>
        <dbReference type="EMBL" id="PZN83752.1"/>
    </source>
</evidence>
<dbReference type="CDD" id="cd00085">
    <property type="entry name" value="HNHc"/>
    <property type="match status" value="1"/>
</dbReference>
<dbReference type="InterPro" id="IPR025938">
    <property type="entry name" value="RRXRR_dom"/>
</dbReference>
<dbReference type="GO" id="GO:0004519">
    <property type="term" value="F:endonuclease activity"/>
    <property type="evidence" value="ECO:0007669"/>
    <property type="project" value="UniProtKB-KW"/>
</dbReference>
<accession>A0A2W4RIV0</accession>
<keyword evidence="2" id="KW-0378">Hydrolase</keyword>
<gene>
    <name evidence="2" type="ORF">DM484_03860</name>
</gene>